<sequence>MSKFNSNSDLEITEVHKINNIPSKNVNTSDSNICSESSLEQKTETHNINSNFKNNKRQMTFNDFKLVKIVAKNKNNKNCDTIDKDNNLLRKTNSAAISILKKKADDALRRKNSDKDNIKRLDDDNNKKLHPNSEPDIDQQPKQKKAKYIKANNNNNNIADSKIYDTIKKSGTELKITVTLNGEDAKKSDVDSDNKQISKHIGTSSVTTKLSRTEKTNKSNNASRINKNTQLPRDSTKNKSHSNSDLLIPTENNNNEGKSKKYKPRLQNQMSLLSLKSTSTQINEKDLFTKNWCSAIPLSNCHYNTPNEYTWKTNFEELWKQECFIFFKPIPYAGKIIKIMSFINKFRNYLNSKELLTLSFQDFENGLNINENTTEISEIKQCQDKMNYLFYTLLRLLFDNAIEPTTLNHFLTLRNPFRRYIATLRKKCFEWGIVKEWRYIDSGGFFTPGLDKLGLLALNPTDRLVILDSLIVYLLVQCSLIHNTIQDWNHTKKDLGIKDDSYYATRYLLEGLPQSLKTFESLCDQVQFHLERKRVNMIKKKRPMKKEFKDQCKVLKECKDLLNNLDTHEGRSKAIISLYDKWLLLFKGLILDNPLNNPYDNNLYSLRLLDFLIGSIPGVGELYLPQLHISHSSNDFNIFKDAINLLKLFEKFNSKKLEKLTLFKEFYSTVSSQFKILFYDKKGIISELLSNPYENNNFENTYWYEISNDTTSLQIFIDKLDEFIDKYGTDCNLVYNQTNSDFFQMKGHIMKLKDYLSNIINILKEIEDSRKLCKTIEPGKRKLRSSTRGAHISVKKRQNEIYEADEYDIEKIQKTKEEEAELIDSDYYQQNELVSEYGEEEKEDVRRCKNNSKRCQTKI</sequence>
<gene>
    <name evidence="2" type="ORF">RI543_003202</name>
</gene>
<comment type="caution">
    <text evidence="2">The sequence shown here is derived from an EMBL/GenBank/DDBJ whole genome shotgun (WGS) entry which is preliminary data.</text>
</comment>
<feature type="region of interest" description="Disordered" evidence="1">
    <location>
        <begin position="106"/>
        <end position="157"/>
    </location>
</feature>
<dbReference type="EMBL" id="JAWIZZ010000047">
    <property type="protein sequence ID" value="KAK5779312.1"/>
    <property type="molecule type" value="Genomic_DNA"/>
</dbReference>
<accession>A0AAN8A6S8</accession>
<evidence type="ECO:0000313" key="2">
    <source>
        <dbReference type="EMBL" id="KAK5779312.1"/>
    </source>
</evidence>
<proteinExistence type="predicted"/>
<feature type="compositionally biased region" description="Basic and acidic residues" evidence="1">
    <location>
        <begin position="106"/>
        <end position="133"/>
    </location>
</feature>
<feature type="compositionally biased region" description="Polar residues" evidence="1">
    <location>
        <begin position="218"/>
        <end position="233"/>
    </location>
</feature>
<feature type="region of interest" description="Disordered" evidence="1">
    <location>
        <begin position="22"/>
        <end position="44"/>
    </location>
</feature>
<feature type="compositionally biased region" description="Polar residues" evidence="1">
    <location>
        <begin position="241"/>
        <end position="256"/>
    </location>
</feature>
<dbReference type="AlphaFoldDB" id="A0AAN8A6S8"/>
<dbReference type="Proteomes" id="UP001306508">
    <property type="component" value="Unassembled WGS sequence"/>
</dbReference>
<reference evidence="3" key="1">
    <citation type="submission" date="2023-07" db="EMBL/GenBank/DDBJ databases">
        <title>A draft genome of Kazachstania heterogenica Y-27499.</title>
        <authorList>
            <person name="Donic C."/>
            <person name="Kralova J.S."/>
            <person name="Fidel L."/>
            <person name="Ben-Dor S."/>
            <person name="Jung S."/>
        </authorList>
    </citation>
    <scope>NUCLEOTIDE SEQUENCE [LARGE SCALE GENOMIC DNA]</scope>
    <source>
        <strain evidence="3">Y27499</strain>
    </source>
</reference>
<protein>
    <submittedName>
        <fullName evidence="2">Uncharacterized protein</fullName>
    </submittedName>
</protein>
<feature type="compositionally biased region" description="Polar residues" evidence="1">
    <location>
        <begin position="22"/>
        <end position="38"/>
    </location>
</feature>
<feature type="compositionally biased region" description="Basic and acidic residues" evidence="1">
    <location>
        <begin position="185"/>
        <end position="196"/>
    </location>
</feature>
<feature type="region of interest" description="Disordered" evidence="1">
    <location>
        <begin position="185"/>
        <end position="264"/>
    </location>
</feature>
<name>A0AAN8A6S8_9SACH</name>
<evidence type="ECO:0000313" key="3">
    <source>
        <dbReference type="Proteomes" id="UP001306508"/>
    </source>
</evidence>
<organism evidence="2 3">
    <name type="scientific">Arxiozyma heterogenica</name>
    <dbReference type="NCBI Taxonomy" id="278026"/>
    <lineage>
        <taxon>Eukaryota</taxon>
        <taxon>Fungi</taxon>
        <taxon>Dikarya</taxon>
        <taxon>Ascomycota</taxon>
        <taxon>Saccharomycotina</taxon>
        <taxon>Saccharomycetes</taxon>
        <taxon>Saccharomycetales</taxon>
        <taxon>Saccharomycetaceae</taxon>
        <taxon>Arxiozyma</taxon>
    </lineage>
</organism>
<feature type="compositionally biased region" description="Polar residues" evidence="1">
    <location>
        <begin position="201"/>
        <end position="210"/>
    </location>
</feature>
<keyword evidence="3" id="KW-1185">Reference proteome</keyword>
<evidence type="ECO:0000256" key="1">
    <source>
        <dbReference type="SAM" id="MobiDB-lite"/>
    </source>
</evidence>